<dbReference type="InterPro" id="IPR047187">
    <property type="entry name" value="SF1_C_Upf1"/>
</dbReference>
<feature type="region of interest" description="Disordered" evidence="6">
    <location>
        <begin position="1525"/>
        <end position="1546"/>
    </location>
</feature>
<evidence type="ECO:0000313" key="11">
    <source>
        <dbReference type="EMBL" id="KAK9954969.1"/>
    </source>
</evidence>
<keyword evidence="3" id="KW-0347">Helicase</keyword>
<organism evidence="11 12">
    <name type="scientific">Culter alburnus</name>
    <name type="common">Topmouth culter</name>
    <dbReference type="NCBI Taxonomy" id="194366"/>
    <lineage>
        <taxon>Eukaryota</taxon>
        <taxon>Metazoa</taxon>
        <taxon>Chordata</taxon>
        <taxon>Craniata</taxon>
        <taxon>Vertebrata</taxon>
        <taxon>Euteleostomi</taxon>
        <taxon>Actinopterygii</taxon>
        <taxon>Neopterygii</taxon>
        <taxon>Teleostei</taxon>
        <taxon>Ostariophysi</taxon>
        <taxon>Cypriniformes</taxon>
        <taxon>Xenocyprididae</taxon>
        <taxon>Xenocypridinae</taxon>
        <taxon>Culter</taxon>
    </lineage>
</organism>
<feature type="domain" description="Helicase Sen1 N-terminal" evidence="8">
    <location>
        <begin position="180"/>
        <end position="480"/>
    </location>
</feature>
<feature type="compositionally biased region" description="Low complexity" evidence="6">
    <location>
        <begin position="1168"/>
        <end position="1198"/>
    </location>
</feature>
<keyword evidence="5" id="KW-0175">Coiled coil</keyword>
<dbReference type="CDD" id="cd18042">
    <property type="entry name" value="DEXXQc_SETX"/>
    <property type="match status" value="1"/>
</dbReference>
<feature type="compositionally biased region" description="Basic and acidic residues" evidence="6">
    <location>
        <begin position="2453"/>
        <end position="2483"/>
    </location>
</feature>
<dbReference type="Pfam" id="PF12726">
    <property type="entry name" value="SEN1_N"/>
    <property type="match status" value="1"/>
</dbReference>
<keyword evidence="12" id="KW-1185">Reference proteome</keyword>
<feature type="compositionally biased region" description="Low complexity" evidence="6">
    <location>
        <begin position="2501"/>
        <end position="2510"/>
    </location>
</feature>
<dbReference type="GO" id="GO:0005694">
    <property type="term" value="C:chromosome"/>
    <property type="evidence" value="ECO:0007669"/>
    <property type="project" value="UniProtKB-ARBA"/>
</dbReference>
<evidence type="ECO:0000256" key="5">
    <source>
        <dbReference type="SAM" id="Coils"/>
    </source>
</evidence>
<dbReference type="FunFam" id="3.40.50.300:FF:000326">
    <property type="entry name" value="P-loop containing nucleoside triphosphate hydrolase"/>
    <property type="match status" value="1"/>
</dbReference>
<evidence type="ECO:0000259" key="9">
    <source>
        <dbReference type="Pfam" id="PF13086"/>
    </source>
</evidence>
<evidence type="ECO:0000256" key="7">
    <source>
        <dbReference type="SAM" id="Phobius"/>
    </source>
</evidence>
<accession>A0AAW1Z0L0</accession>
<gene>
    <name evidence="11" type="ORF">ABG768_014879</name>
</gene>
<evidence type="ECO:0000256" key="2">
    <source>
        <dbReference type="ARBA" id="ARBA00022801"/>
    </source>
</evidence>
<feature type="transmembrane region" description="Helical" evidence="7">
    <location>
        <begin position="31"/>
        <end position="53"/>
    </location>
</feature>
<dbReference type="InterPro" id="IPR041679">
    <property type="entry name" value="DNA2/NAM7-like_C"/>
</dbReference>
<feature type="compositionally biased region" description="Basic and acidic residues" evidence="6">
    <location>
        <begin position="974"/>
        <end position="996"/>
    </location>
</feature>
<reference evidence="11 12" key="1">
    <citation type="submission" date="2024-05" db="EMBL/GenBank/DDBJ databases">
        <title>A high-quality chromosomal-level genome assembly of Topmouth culter (Culter alburnus).</title>
        <authorList>
            <person name="Zhao H."/>
        </authorList>
    </citation>
    <scope>NUCLEOTIDE SEQUENCE [LARGE SCALE GENOMIC DNA]</scope>
    <source>
        <strain evidence="11">CATC2023</strain>
        <tissue evidence="11">Muscle</tissue>
    </source>
</reference>
<evidence type="ECO:0000313" key="12">
    <source>
        <dbReference type="Proteomes" id="UP001479290"/>
    </source>
</evidence>
<keyword evidence="1" id="KW-0547">Nucleotide-binding</keyword>
<dbReference type="GO" id="GO:0001147">
    <property type="term" value="F:transcription termination site sequence-specific DNA binding"/>
    <property type="evidence" value="ECO:0007669"/>
    <property type="project" value="TreeGrafter"/>
</dbReference>
<dbReference type="GO" id="GO:0016787">
    <property type="term" value="F:hydrolase activity"/>
    <property type="evidence" value="ECO:0007669"/>
    <property type="project" value="UniProtKB-KW"/>
</dbReference>
<sequence>MASEEQCSAPPRWRSISLTHVEYPAGDLTGQVLACMSLLPIAILVGFVTLIVFKRELHTSLPPVPHLESGDLWGCGWYGDGSGLVFYHPRGAYATLSQDSSLLRRRNGPHSPNPYVTAARLCYSRRVFSGEQNRAQNRDHVIMDKCLWCTKALKAEGDVAIVAILHRYSSGQLSAEMMATLNEDLNCCMECVMEYHRARDKVPELHKRLWEKEKARLLHILGYYLDKELEEDDLFIIEDDHEKPVSMISPAEFHDRLRCPLFEVLKYPYLLCYRDLCDLVVKALCKLQDLNSSLIVFEKYQGTYLLLVHPNEQVRRWAIDAAKTLKSVDRDSFYDLQEIFTCMFYVIELGISLDFPDLDPEAYAGGTVKMLPSHLYDSQNKKNYWLGICMLLTQLSAEAMDSLFMGEFNIPLCILNTMDRLKNEDNPASDPFWPALHCFMVILDRLGSKIWGQVDPSMAFQTITGAASYDAEIRSIQQKTIGRMVKEEPEYDDNVVTCSQMVYDCYASEKPNQASGSTSNSGICSNYVIYEDMQSLVKVLDSEMGRSMRVYGSTFLWFIPFVRSIMELPELNASYISEVIHFLCDKILANRHVLTGQTSACDKVTEFFTRILIQIVELHSTEGRMGILSRCAPKWVEVIVMCIVLSDEPHGPPDKMGGIHSVSSTSYNLGIVGRLPTSGGGIGAIILGCMTLIRLLLKEGIKTGSVPRATHFLNLLNKQLRGATNKRWNLTHSESIELQRCLKSVVRSMQEKPASASSVVPSPSTSSLEAATNTVISRKSMPTLKPQHEDQKAGPSRACGSSFIKEEPLWNDENCFFDKELCSGLENIMKAKKEPPAPMLISELRPAVELAQIKPDLGKLQEIRSKLNNQNLSKIEAITKRRPSESLKPVHLASAKEDLGFRAVEGDDDDEDDEPLNVRRARLMKSSSYKIESSDSEVDSSDVGKTHARSTGNFKENVESSTIVISDDEDSDNDERPNDILRSIDKECTMKNKSPEHPVLPESPGRDYDDLSESQVFEFETQQYVASAWDYSEFEAAVLTKKSDQTLKPQVEKAPHEASPSGSSDTEMIPDEDIERACQQAEEKIRQRSQPQEPADSCALSKESSTAESWDKFVKPKPVQVKSTKTIPSEKRDILQPKKPLIIDALAQKVRRNPWKRSSPVLDIEEPSSSTIASSSDMQSSSPSSSSVSSPYFSASTSRGTPAIVPPKKVRKLAEPESTAERLGLKKKERKAFDLSQRSLDCVAKLRCHGQKVQVKPQQKTKRVCRPTKTSPQKRIVKGNKKLLGSQDIQFFRQSREKHQRPATGAITTLAPKPAKTNQPGEVPLSKPTVACNGDGDLFTRFQPDPDQQQDNEKTVSESSNSRGDGVGSNRTIIESKYFQASEHADVNIEEEKATHASHEEVDDEWMFLTQMEPTDMELCSQMEQIEDENEELFLTQRDPVDMDLDTDSESDIPGQPVLTHKPLQTPRAPLSVTLCNDEKVADHLFLKPGMPPMSQKKAKPSTTKIYNPSSRSASLVLEMEKGAKPPPAANVAKAKIPRPPPAMPPPKTFKPVPPPQFPKPFPSQQTPLPLGPKLVTSTKISSTSEPPSYKVYQRPEAPVHKPAPTMEQSPKFDLSILTQAILKWDYGMLDNYKSFGSPNDLCQLPLKEVPVKFPSYLEYFNTLYPLLLTNAFEEMANEWLKEGRVKLNLKVQGIEYSNRTASASFTANISQEIDMKQRYPKEDDLVLLWLPDNTGAYAHDEPNFHEAHPHFGYVSRSNVSRGPDSMSTLNLTIQTHGNVSSVNAQPVLCEVIGSLISIFREFRALCSLRNGSMLRPVLAPHVSYFTHNLHSPPDLDVPEYNRDQARAISCGLAMIQRKEKTPKFLLIHGPPGTGKSKTIGGLLYKLLSSGNNSVGSAGNLHSKTRRTRVLLCAPSNAAIDSLMKKVIVIFKEKCKNRNAPQGNCGDINLVRLGSERTISKSLKLFSLDQQTKARAQRAQQVVEADVQRRKEQLDQNIDHISQRCAKTPKDSTDFKRLMEQKRELLKEREGLSRQSKECRSRRQESQAFVLQNAHVICCTLSTSGSIVLENAFRRLGHEPFSCVIIDEASQAKETETLIPMLYRSPSIILVGDPNQLPPTVVSQKAKEFGYDQSLMARLCKNLHPSNPQLSPILLLSVQYRMHPDICEFPSKYIYNSALQNDWQGQCREYDQELWTIAKSELRLLRSLRGPCMCETAQKRCSFTWPFKPYKVFDVTDGREMKERDSFVNPKEVRLVLLLLKLLGEKQSVRVGVITPYNAQKQRILEAIRGSGFNKQLQVEIDTVDGFQGREMDCIIVSCVRASSEMGSIGFVGNRQRMNVTITRARFSLFILGHLRTLREQSDWGALIEDAGRREAIIKTTQRDFESDVKKILKRDPPTRSLSHPPLGRSSTVTAPVPHSPMEIEPGPAPHSHRDMSSGQAQQPMPRLIPLECPKDPRNSDRPTDPRFTERRPIREQAQDRRGLPAARLPTHRANSYDADSQSTGQSSRYSSKHRGFSPPRRHRR</sequence>
<dbReference type="EMBL" id="JAWDJR010000021">
    <property type="protein sequence ID" value="KAK9954969.1"/>
    <property type="molecule type" value="Genomic_DNA"/>
</dbReference>
<name>A0AAW1Z0L0_CULAL</name>
<dbReference type="Gene3D" id="3.40.50.300">
    <property type="entry name" value="P-loop containing nucleotide triphosphate hydrolases"/>
    <property type="match status" value="2"/>
</dbReference>
<evidence type="ECO:0000259" key="8">
    <source>
        <dbReference type="Pfam" id="PF12726"/>
    </source>
</evidence>
<evidence type="ECO:0000256" key="6">
    <source>
        <dbReference type="SAM" id="MobiDB-lite"/>
    </source>
</evidence>
<feature type="compositionally biased region" description="Basic residues" evidence="6">
    <location>
        <begin position="2511"/>
        <end position="2525"/>
    </location>
</feature>
<comment type="caution">
    <text evidence="11">The sequence shown here is derived from an EMBL/GenBank/DDBJ whole genome shotgun (WGS) entry which is preliminary data.</text>
</comment>
<dbReference type="CDD" id="cd18808">
    <property type="entry name" value="SF1_C_Upf1"/>
    <property type="match status" value="1"/>
</dbReference>
<evidence type="ECO:0000256" key="1">
    <source>
        <dbReference type="ARBA" id="ARBA00022741"/>
    </source>
</evidence>
<keyword evidence="2" id="KW-0378">Hydrolase</keyword>
<feature type="region of interest" description="Disordered" evidence="6">
    <location>
        <begin position="927"/>
        <end position="1012"/>
    </location>
</feature>
<evidence type="ECO:0000256" key="3">
    <source>
        <dbReference type="ARBA" id="ARBA00022806"/>
    </source>
</evidence>
<dbReference type="InterPro" id="IPR045055">
    <property type="entry name" value="DNA2/NAM7-like"/>
</dbReference>
<feature type="region of interest" description="Disordered" evidence="6">
    <location>
        <begin position="1294"/>
        <end position="1370"/>
    </location>
</feature>
<keyword evidence="7" id="KW-0472">Membrane</keyword>
<feature type="region of interest" description="Disordered" evidence="6">
    <location>
        <begin position="2389"/>
        <end position="2525"/>
    </location>
</feature>
<feature type="domain" description="DNA2/NAM7 helicase-like C-terminal" evidence="10">
    <location>
        <begin position="2131"/>
        <end position="2354"/>
    </location>
</feature>
<protein>
    <recommendedName>
        <fullName evidence="13">Senataxin</fullName>
    </recommendedName>
</protein>
<dbReference type="PANTHER" id="PTHR10887:SF495">
    <property type="entry name" value="HELICASE SENATAXIN ISOFORM X1-RELATED"/>
    <property type="match status" value="1"/>
</dbReference>
<feature type="domain" description="DNA2/NAM7 helicase helicase" evidence="9">
    <location>
        <begin position="1841"/>
        <end position="2124"/>
    </location>
</feature>
<proteinExistence type="predicted"/>
<keyword evidence="7" id="KW-0812">Transmembrane</keyword>
<dbReference type="GO" id="GO:0005524">
    <property type="term" value="F:ATP binding"/>
    <property type="evidence" value="ECO:0007669"/>
    <property type="project" value="UniProtKB-KW"/>
</dbReference>
<dbReference type="Pfam" id="PF13086">
    <property type="entry name" value="AAA_11"/>
    <property type="match status" value="1"/>
</dbReference>
<dbReference type="InterPro" id="IPR041677">
    <property type="entry name" value="DNA2/NAM7_AAA_11"/>
</dbReference>
<keyword evidence="4" id="KW-0067">ATP-binding</keyword>
<evidence type="ECO:0008006" key="13">
    <source>
        <dbReference type="Google" id="ProtNLM"/>
    </source>
</evidence>
<feature type="coiled-coil region" evidence="5">
    <location>
        <begin position="1984"/>
        <end position="2042"/>
    </location>
</feature>
<dbReference type="Proteomes" id="UP001479290">
    <property type="component" value="Unassembled WGS sequence"/>
</dbReference>
<dbReference type="GO" id="GO:0016604">
    <property type="term" value="C:nuclear body"/>
    <property type="evidence" value="ECO:0007669"/>
    <property type="project" value="TreeGrafter"/>
</dbReference>
<dbReference type="PANTHER" id="PTHR10887">
    <property type="entry name" value="DNA2/NAM7 HELICASE FAMILY"/>
    <property type="match status" value="1"/>
</dbReference>
<evidence type="ECO:0000259" key="10">
    <source>
        <dbReference type="Pfam" id="PF13087"/>
    </source>
</evidence>
<feature type="compositionally biased region" description="Basic and acidic residues" evidence="6">
    <location>
        <begin position="2389"/>
        <end position="2398"/>
    </location>
</feature>
<dbReference type="GO" id="GO:0006369">
    <property type="term" value="P:termination of RNA polymerase II transcription"/>
    <property type="evidence" value="ECO:0007669"/>
    <property type="project" value="TreeGrafter"/>
</dbReference>
<feature type="compositionally biased region" description="Basic and acidic residues" evidence="6">
    <location>
        <begin position="1212"/>
        <end position="1226"/>
    </location>
</feature>
<dbReference type="Pfam" id="PF13087">
    <property type="entry name" value="AAA_12"/>
    <property type="match status" value="1"/>
</dbReference>
<dbReference type="GO" id="GO:0004386">
    <property type="term" value="F:helicase activity"/>
    <property type="evidence" value="ECO:0007669"/>
    <property type="project" value="UniProtKB-KW"/>
</dbReference>
<feature type="region of interest" description="Disordered" evidence="6">
    <location>
        <begin position="1042"/>
        <end position="1228"/>
    </location>
</feature>
<feature type="region of interest" description="Disordered" evidence="6">
    <location>
        <begin position="1486"/>
        <end position="1508"/>
    </location>
</feature>
<dbReference type="InterPro" id="IPR024481">
    <property type="entry name" value="Helicase_Sen1_N"/>
</dbReference>
<keyword evidence="7" id="KW-1133">Transmembrane helix</keyword>
<dbReference type="SUPFAM" id="SSF52540">
    <property type="entry name" value="P-loop containing nucleoside triphosphate hydrolases"/>
    <property type="match status" value="1"/>
</dbReference>
<feature type="compositionally biased region" description="Basic and acidic residues" evidence="6">
    <location>
        <begin position="1042"/>
        <end position="1056"/>
    </location>
</feature>
<feature type="compositionally biased region" description="Polar residues" evidence="6">
    <location>
        <begin position="949"/>
        <end position="964"/>
    </location>
</feature>
<dbReference type="InterPro" id="IPR027417">
    <property type="entry name" value="P-loop_NTPase"/>
</dbReference>
<feature type="compositionally biased region" description="Polar residues" evidence="6">
    <location>
        <begin position="1357"/>
        <end position="1370"/>
    </location>
</feature>
<evidence type="ECO:0000256" key="4">
    <source>
        <dbReference type="ARBA" id="ARBA00022840"/>
    </source>
</evidence>